<reference evidence="4 5" key="1">
    <citation type="submission" date="2021-07" db="EMBL/GenBank/DDBJ databases">
        <title>The Aristolochia fimbriata genome: insights into angiosperm evolution, floral development and chemical biosynthesis.</title>
        <authorList>
            <person name="Jiao Y."/>
        </authorList>
    </citation>
    <scope>NUCLEOTIDE SEQUENCE [LARGE SCALE GENOMIC DNA]</scope>
    <source>
        <strain evidence="4">IBCAS-2021</strain>
        <tissue evidence="4">Leaf</tissue>
    </source>
</reference>
<sequence>MYSKCGTVDQASQAFSHIHQHNVNSWTTLLDGHVRCQMWNTAEKLFIALPAKRPSPAPCSRGNRKGKGEGEGGSDRSSPASTSTTPPAAVGSFLQGTMDPSPFLESCLGHCSTKYSFPC</sequence>
<evidence type="ECO:0000256" key="2">
    <source>
        <dbReference type="PROSITE-ProRule" id="PRU00708"/>
    </source>
</evidence>
<proteinExistence type="predicted"/>
<dbReference type="InterPro" id="IPR002885">
    <property type="entry name" value="PPR_rpt"/>
</dbReference>
<dbReference type="InterPro" id="IPR011990">
    <property type="entry name" value="TPR-like_helical_dom_sf"/>
</dbReference>
<organism evidence="4 5">
    <name type="scientific">Aristolochia fimbriata</name>
    <name type="common">White veined hardy Dutchman's pipe vine</name>
    <dbReference type="NCBI Taxonomy" id="158543"/>
    <lineage>
        <taxon>Eukaryota</taxon>
        <taxon>Viridiplantae</taxon>
        <taxon>Streptophyta</taxon>
        <taxon>Embryophyta</taxon>
        <taxon>Tracheophyta</taxon>
        <taxon>Spermatophyta</taxon>
        <taxon>Magnoliopsida</taxon>
        <taxon>Magnoliidae</taxon>
        <taxon>Piperales</taxon>
        <taxon>Aristolochiaceae</taxon>
        <taxon>Aristolochia</taxon>
    </lineage>
</organism>
<dbReference type="Gene3D" id="1.25.40.10">
    <property type="entry name" value="Tetratricopeptide repeat domain"/>
    <property type="match status" value="1"/>
</dbReference>
<dbReference type="Proteomes" id="UP000825729">
    <property type="component" value="Unassembled WGS sequence"/>
</dbReference>
<accession>A0AAV7DX30</accession>
<feature type="compositionally biased region" description="Low complexity" evidence="3">
    <location>
        <begin position="77"/>
        <end position="89"/>
    </location>
</feature>
<feature type="repeat" description="PPR" evidence="2">
    <location>
        <begin position="22"/>
        <end position="56"/>
    </location>
</feature>
<keyword evidence="5" id="KW-1185">Reference proteome</keyword>
<evidence type="ECO:0000256" key="1">
    <source>
        <dbReference type="ARBA" id="ARBA00022737"/>
    </source>
</evidence>
<dbReference type="PROSITE" id="PS51375">
    <property type="entry name" value="PPR"/>
    <property type="match status" value="1"/>
</dbReference>
<gene>
    <name evidence="4" type="ORF">H6P81_019947</name>
</gene>
<protein>
    <submittedName>
        <fullName evidence="4">Uncharacterized protein</fullName>
    </submittedName>
</protein>
<name>A0AAV7DX30_ARIFI</name>
<keyword evidence="1" id="KW-0677">Repeat</keyword>
<dbReference type="AlphaFoldDB" id="A0AAV7DX30"/>
<evidence type="ECO:0000313" key="5">
    <source>
        <dbReference type="Proteomes" id="UP000825729"/>
    </source>
</evidence>
<evidence type="ECO:0000256" key="3">
    <source>
        <dbReference type="SAM" id="MobiDB-lite"/>
    </source>
</evidence>
<feature type="region of interest" description="Disordered" evidence="3">
    <location>
        <begin position="52"/>
        <end position="96"/>
    </location>
</feature>
<evidence type="ECO:0000313" key="4">
    <source>
        <dbReference type="EMBL" id="KAG9439782.1"/>
    </source>
</evidence>
<comment type="caution">
    <text evidence="4">The sequence shown here is derived from an EMBL/GenBank/DDBJ whole genome shotgun (WGS) entry which is preliminary data.</text>
</comment>
<dbReference type="EMBL" id="JAINDJ010000008">
    <property type="protein sequence ID" value="KAG9439782.1"/>
    <property type="molecule type" value="Genomic_DNA"/>
</dbReference>